<name>A0AAD8T1J9_LOLMU</name>
<accession>A0AAD8T1J9</accession>
<organism evidence="3 4">
    <name type="scientific">Lolium multiflorum</name>
    <name type="common">Italian ryegrass</name>
    <name type="synonym">Lolium perenne subsp. multiflorum</name>
    <dbReference type="NCBI Taxonomy" id="4521"/>
    <lineage>
        <taxon>Eukaryota</taxon>
        <taxon>Viridiplantae</taxon>
        <taxon>Streptophyta</taxon>
        <taxon>Embryophyta</taxon>
        <taxon>Tracheophyta</taxon>
        <taxon>Spermatophyta</taxon>
        <taxon>Magnoliopsida</taxon>
        <taxon>Liliopsida</taxon>
        <taxon>Poales</taxon>
        <taxon>Poaceae</taxon>
        <taxon>BOP clade</taxon>
        <taxon>Pooideae</taxon>
        <taxon>Poodae</taxon>
        <taxon>Poeae</taxon>
        <taxon>Poeae Chloroplast Group 2 (Poeae type)</taxon>
        <taxon>Loliodinae</taxon>
        <taxon>Loliinae</taxon>
        <taxon>Lolium</taxon>
    </lineage>
</organism>
<dbReference type="Proteomes" id="UP001231189">
    <property type="component" value="Unassembled WGS sequence"/>
</dbReference>
<feature type="region of interest" description="Disordered" evidence="1">
    <location>
        <begin position="87"/>
        <end position="124"/>
    </location>
</feature>
<dbReference type="EMBL" id="JAUUTY010000003">
    <property type="protein sequence ID" value="KAK1667551.1"/>
    <property type="molecule type" value="Genomic_DNA"/>
</dbReference>
<feature type="transmembrane region" description="Helical" evidence="2">
    <location>
        <begin position="160"/>
        <end position="178"/>
    </location>
</feature>
<evidence type="ECO:0000256" key="2">
    <source>
        <dbReference type="SAM" id="Phobius"/>
    </source>
</evidence>
<keyword evidence="2" id="KW-0472">Membrane</keyword>
<feature type="compositionally biased region" description="Basic and acidic residues" evidence="1">
    <location>
        <begin position="12"/>
        <end position="34"/>
    </location>
</feature>
<feature type="compositionally biased region" description="Low complexity" evidence="1">
    <location>
        <begin position="222"/>
        <end position="237"/>
    </location>
</feature>
<evidence type="ECO:0000256" key="1">
    <source>
        <dbReference type="SAM" id="MobiDB-lite"/>
    </source>
</evidence>
<comment type="caution">
    <text evidence="3">The sequence shown here is derived from an EMBL/GenBank/DDBJ whole genome shotgun (WGS) entry which is preliminary data.</text>
</comment>
<dbReference type="AlphaFoldDB" id="A0AAD8T1J9"/>
<keyword evidence="4" id="KW-1185">Reference proteome</keyword>
<feature type="compositionally biased region" description="Basic and acidic residues" evidence="1">
    <location>
        <begin position="89"/>
        <end position="105"/>
    </location>
</feature>
<feature type="region of interest" description="Disordered" evidence="1">
    <location>
        <begin position="12"/>
        <end position="43"/>
    </location>
</feature>
<proteinExistence type="predicted"/>
<keyword evidence="2" id="KW-0812">Transmembrane</keyword>
<keyword evidence="2" id="KW-1133">Transmembrane helix</keyword>
<evidence type="ECO:0000313" key="4">
    <source>
        <dbReference type="Proteomes" id="UP001231189"/>
    </source>
</evidence>
<protein>
    <submittedName>
        <fullName evidence="3">Uncharacterized protein</fullName>
    </submittedName>
</protein>
<gene>
    <name evidence="3" type="ORF">QYE76_055710</name>
</gene>
<reference evidence="3" key="1">
    <citation type="submission" date="2023-07" db="EMBL/GenBank/DDBJ databases">
        <title>A chromosome-level genome assembly of Lolium multiflorum.</title>
        <authorList>
            <person name="Chen Y."/>
            <person name="Copetti D."/>
            <person name="Kolliker R."/>
            <person name="Studer B."/>
        </authorList>
    </citation>
    <scope>NUCLEOTIDE SEQUENCE</scope>
    <source>
        <strain evidence="3">02402/16</strain>
        <tissue evidence="3">Leaf</tissue>
    </source>
</reference>
<evidence type="ECO:0000313" key="3">
    <source>
        <dbReference type="EMBL" id="KAK1667551.1"/>
    </source>
</evidence>
<sequence>MKEIVWLEKRRYRRHDRDEEEHGAVCHEKSREQDNNDEPLGLPLVEQHWDSGMSRLPTIGNCQNATEEGGSQRVVFKRLGPLLPQSDGRWADLEDSKTRDKKKEAVPPPKVVPRWTDRSQSAGSAIARRRKPKVIAFLIIAVVDVVGAAPGKLLVAATPALGRSFVFLVIIIILASSGRRRLVGGYPMEEDSSSSSSSSSSSLVCLRCAEFGRQKLSGEGGPPSSFPSSSSTSSPSRSGGGFRQDGGRLHFRLSLPIDEELEVLFPIGRRRVVGAWLSSSLAREGPEGEAGGDERKRKALLREEEGFLVPIGTEEGDEVG</sequence>
<feature type="region of interest" description="Disordered" evidence="1">
    <location>
        <begin position="216"/>
        <end position="245"/>
    </location>
</feature>
<feature type="transmembrane region" description="Helical" evidence="2">
    <location>
        <begin position="134"/>
        <end position="154"/>
    </location>
</feature>